<gene>
    <name evidence="1" type="ORF">LTR37_002637</name>
</gene>
<proteinExistence type="predicted"/>
<protein>
    <submittedName>
        <fullName evidence="1">Uncharacterized protein</fullName>
    </submittedName>
</protein>
<evidence type="ECO:0000313" key="1">
    <source>
        <dbReference type="EMBL" id="KAK3722204.1"/>
    </source>
</evidence>
<organism evidence="1 2">
    <name type="scientific">Vermiconidia calcicola</name>
    <dbReference type="NCBI Taxonomy" id="1690605"/>
    <lineage>
        <taxon>Eukaryota</taxon>
        <taxon>Fungi</taxon>
        <taxon>Dikarya</taxon>
        <taxon>Ascomycota</taxon>
        <taxon>Pezizomycotina</taxon>
        <taxon>Dothideomycetes</taxon>
        <taxon>Dothideomycetidae</taxon>
        <taxon>Mycosphaerellales</taxon>
        <taxon>Extremaceae</taxon>
        <taxon>Vermiconidia</taxon>
    </lineage>
</organism>
<sequence length="1010" mass="111897">MSDIQIYLLEVDKDKAEARKIAAQSASKLESKELKLIDLITSLEQYINNKDDAGLRAKSIAYVAEVLEAVPPKVLSGQERRLLCDFVLGRIEGDVEGIGASARALLALEERGKWDPETAQKVARTFLDHANPLKDFKLQTDRFAVIQLFDRLLAKYRAPLQQLHDADPEFNSKFIAFFDGEKDPRNLMIVFSILQVPMTEWNVRASAQDLFEAVFNYFPITFKPPPDDPYGITAQDLKDRLRTCIAANSDFAPYSFPALLDKLDSSSMNTKRDVLHAIQACIINYDPTIINLYSVTLWDALKFEILNMQEEDLAEESLKALALIGAKFAQPHFDGPLSTYLRPVIKECSEHLEDAPTKQSQAASRILHAIASSSASVADKIVKGICPTLFRLYQASESFTKRRGLLEIFNQISRAYLDLTRSQINVDIETLRASSSDALGVMLRVLTHAPKAEVSFRLSALAGITQLLAISGLLSNDEADQAVDIVTDIILHEDVQGHGRIRSEAMKSLTEMAHSAPDAIRNRAIPAFMVDLPDRPADDSSVGPVLEAFAQLSGEQQVFDTVLLRLKNKLNAARAQDASGAYQQALLLAVLYAFTHGSPKPDEEGVLRSTYFTEYAEPLMSMVRDVSGMPDPRTLEIIGRICNTILRPQSLHFQSTVYSKNLEYLSLAENSANKSSDRVLQLAPFSLCYYAALRPEVVDAQDVITLLQAQSNVALNASHDEAGLSTVVQHICLLINKFINPKAMQATLDSANIEVESLLSANAEPTSQTTSVIFSVIKALLIQGKCPALTSKYLQLLLKLLSTSDKSVARRFAKLLAPDDILTKENHCLVSGLYKQKTFNQLVPSITEAVRTSIDTTTKPNHLIALSGILRWLPYSMLESSLPSLIAPLLQTLDLSDTVDQDPKASTLIIFESVLMHNPDIVSEHVASLITRLLNCTTGPTNIAKVRAKALQCLTLAPRQLKREVLVPYRRQVVKKLMACLDDPKRDVRAEAVRCRTAWLGLDEGEEEEE</sequence>
<dbReference type="Proteomes" id="UP001281147">
    <property type="component" value="Unassembled WGS sequence"/>
</dbReference>
<dbReference type="EMBL" id="JAUTXU010000014">
    <property type="protein sequence ID" value="KAK3722204.1"/>
    <property type="molecule type" value="Genomic_DNA"/>
</dbReference>
<accession>A0ACC3NU29</accession>
<keyword evidence="2" id="KW-1185">Reference proteome</keyword>
<evidence type="ECO:0000313" key="2">
    <source>
        <dbReference type="Proteomes" id="UP001281147"/>
    </source>
</evidence>
<name>A0ACC3NU29_9PEZI</name>
<comment type="caution">
    <text evidence="1">The sequence shown here is derived from an EMBL/GenBank/DDBJ whole genome shotgun (WGS) entry which is preliminary data.</text>
</comment>
<reference evidence="1" key="1">
    <citation type="submission" date="2023-07" db="EMBL/GenBank/DDBJ databases">
        <title>Black Yeasts Isolated from many extreme environments.</title>
        <authorList>
            <person name="Coleine C."/>
            <person name="Stajich J.E."/>
            <person name="Selbmann L."/>
        </authorList>
    </citation>
    <scope>NUCLEOTIDE SEQUENCE</scope>
    <source>
        <strain evidence="1">CCFEE 5714</strain>
    </source>
</reference>